<feature type="domain" description="Plastocyanin-like" evidence="3">
    <location>
        <begin position="44"/>
        <end position="79"/>
    </location>
</feature>
<dbReference type="Pfam" id="PF07732">
    <property type="entry name" value="Cu-oxidase_3"/>
    <property type="match status" value="2"/>
</dbReference>
<evidence type="ECO:0000313" key="4">
    <source>
        <dbReference type="EMBL" id="MFD1222862.1"/>
    </source>
</evidence>
<dbReference type="InterPro" id="IPR011707">
    <property type="entry name" value="Cu-oxidase-like_N"/>
</dbReference>
<dbReference type="CDD" id="cd13891">
    <property type="entry name" value="CuRO_3_CotA_like"/>
    <property type="match status" value="1"/>
</dbReference>
<dbReference type="CDD" id="cd13844">
    <property type="entry name" value="CuRO_1_BOD_CotA_like"/>
    <property type="match status" value="1"/>
</dbReference>
<dbReference type="RefSeq" id="WP_345588716.1">
    <property type="nucleotide sequence ID" value="NZ_BAABJG010000015.1"/>
</dbReference>
<feature type="domain" description="Plastocyanin-like" evidence="3">
    <location>
        <begin position="99"/>
        <end position="175"/>
    </location>
</feature>
<evidence type="ECO:0000313" key="5">
    <source>
        <dbReference type="Proteomes" id="UP001597180"/>
    </source>
</evidence>
<evidence type="ECO:0000259" key="2">
    <source>
        <dbReference type="Pfam" id="PF07731"/>
    </source>
</evidence>
<dbReference type="InterPro" id="IPR045087">
    <property type="entry name" value="Cu-oxidase_fam"/>
</dbReference>
<dbReference type="SUPFAM" id="SSF49503">
    <property type="entry name" value="Cupredoxins"/>
    <property type="match status" value="3"/>
</dbReference>
<dbReference type="Pfam" id="PF07731">
    <property type="entry name" value="Cu-oxidase_2"/>
    <property type="match status" value="1"/>
</dbReference>
<accession>A0ABW3UR24</accession>
<comment type="similarity">
    <text evidence="1">Belongs to the multicopper oxidase family.</text>
</comment>
<keyword evidence="5" id="KW-1185">Reference proteome</keyword>
<sequence>MPLKKFVTPLAIPPVLQPKSRSSKGNYYEVRMKQVKQKLHRDLPPTTVWGYNGSYPGPTIIARKNKRVRVKWINALPLKHLLPVDKTVPGAGPNVPEVRTVVHLHGTVARQGSDGNPLAWFSRSFKRVGPLFKQKVYDYPNQQSATTLFYHDHALGITRLNVYAGLAGAYLLRDAREASFRLPRGKFEIPLLIQDRSFKNNGQLFYPSNTSPPVKGVNPSIVPMFFGNTNLVNGTVWPYLNVEPRKYRFRIINGANGRFYKMKLSSGQSFIQIGNDQGFLPKPVRVKELILGPAERADVIIDFSRHKGQKILLTNSARAPFPGGTMPDPNTTGKIMQFRVGHRLTSPDKSRIPAKLRAIPRLSPAKARRVRYLELNSSPDQFGRQVQLLNGKGFMAPATQRPKLGSIEVWNFVNSGTNTHRMHTHLVHFQILSRRPFDVNYYNKMKKIRYTGPAVPPAANERGNKDVVRVPPGFVTKMIAKFVPYTGNYVWHCHILEHEDYDMMRPLKVVRGKRLPRKK</sequence>
<dbReference type="Proteomes" id="UP001597180">
    <property type="component" value="Unassembled WGS sequence"/>
</dbReference>
<feature type="domain" description="Plastocyanin-like" evidence="2">
    <location>
        <begin position="376"/>
        <end position="510"/>
    </location>
</feature>
<dbReference type="PANTHER" id="PTHR48267">
    <property type="entry name" value="CUPREDOXIN SUPERFAMILY PROTEIN"/>
    <property type="match status" value="1"/>
</dbReference>
<dbReference type="Gene3D" id="2.60.40.420">
    <property type="entry name" value="Cupredoxins - blue copper proteins"/>
    <property type="match status" value="3"/>
</dbReference>
<dbReference type="PANTHER" id="PTHR48267:SF1">
    <property type="entry name" value="BILIRUBIN OXIDASE"/>
    <property type="match status" value="1"/>
</dbReference>
<reference evidence="5" key="1">
    <citation type="journal article" date="2019" name="Int. J. Syst. Evol. Microbiol.">
        <title>The Global Catalogue of Microorganisms (GCM) 10K type strain sequencing project: providing services to taxonomists for standard genome sequencing and annotation.</title>
        <authorList>
            <consortium name="The Broad Institute Genomics Platform"/>
            <consortium name="The Broad Institute Genome Sequencing Center for Infectious Disease"/>
            <person name="Wu L."/>
            <person name="Ma J."/>
        </authorList>
    </citation>
    <scope>NUCLEOTIDE SEQUENCE [LARGE SCALE GENOMIC DNA]</scope>
    <source>
        <strain evidence="5">CCUG 53270</strain>
    </source>
</reference>
<dbReference type="InterPro" id="IPR011706">
    <property type="entry name" value="Cu-oxidase_C"/>
</dbReference>
<proteinExistence type="inferred from homology"/>
<gene>
    <name evidence="4" type="ORF">ACFQ4B_22355</name>
</gene>
<name>A0ABW3UR24_9BACL</name>
<comment type="caution">
    <text evidence="4">The sequence shown here is derived from an EMBL/GenBank/DDBJ whole genome shotgun (WGS) entry which is preliminary data.</text>
</comment>
<organism evidence="4 5">
    <name type="scientific">Paenibacillus vulneris</name>
    <dbReference type="NCBI Taxonomy" id="1133364"/>
    <lineage>
        <taxon>Bacteria</taxon>
        <taxon>Bacillati</taxon>
        <taxon>Bacillota</taxon>
        <taxon>Bacilli</taxon>
        <taxon>Bacillales</taxon>
        <taxon>Paenibacillaceae</taxon>
        <taxon>Paenibacillus</taxon>
    </lineage>
</organism>
<evidence type="ECO:0000259" key="3">
    <source>
        <dbReference type="Pfam" id="PF07732"/>
    </source>
</evidence>
<evidence type="ECO:0000256" key="1">
    <source>
        <dbReference type="ARBA" id="ARBA00010609"/>
    </source>
</evidence>
<dbReference type="CDD" id="cd13868">
    <property type="entry name" value="CuRO_2_CotA_like"/>
    <property type="match status" value="1"/>
</dbReference>
<protein>
    <submittedName>
        <fullName evidence="4">Multicopper oxidase</fullName>
    </submittedName>
</protein>
<dbReference type="InterPro" id="IPR008972">
    <property type="entry name" value="Cupredoxin"/>
</dbReference>
<dbReference type="EMBL" id="JBHTLU010000031">
    <property type="protein sequence ID" value="MFD1222862.1"/>
    <property type="molecule type" value="Genomic_DNA"/>
</dbReference>